<dbReference type="Pfam" id="PF00041">
    <property type="entry name" value="fn3"/>
    <property type="match status" value="1"/>
</dbReference>
<keyword evidence="3" id="KW-1133">Transmembrane helix</keyword>
<dbReference type="InterPro" id="IPR003961">
    <property type="entry name" value="FN3_dom"/>
</dbReference>
<proteinExistence type="predicted"/>
<dbReference type="GO" id="GO:0016798">
    <property type="term" value="F:hydrolase activity, acting on glycosyl bonds"/>
    <property type="evidence" value="ECO:0007669"/>
    <property type="project" value="UniProtKB-KW"/>
</dbReference>
<keyword evidence="1" id="KW-0378">Hydrolase</keyword>
<evidence type="ECO:0000313" key="7">
    <source>
        <dbReference type="Proteomes" id="UP000653674"/>
    </source>
</evidence>
<evidence type="ECO:0000256" key="3">
    <source>
        <dbReference type="SAM" id="Phobius"/>
    </source>
</evidence>
<keyword evidence="3" id="KW-0472">Membrane</keyword>
<dbReference type="SMART" id="SM00060">
    <property type="entry name" value="FN3"/>
    <property type="match status" value="2"/>
</dbReference>
<keyword evidence="4" id="KW-0732">Signal</keyword>
<organism evidence="6 7">
    <name type="scientific">Planosporangium flavigriseum</name>
    <dbReference type="NCBI Taxonomy" id="373681"/>
    <lineage>
        <taxon>Bacteria</taxon>
        <taxon>Bacillati</taxon>
        <taxon>Actinomycetota</taxon>
        <taxon>Actinomycetes</taxon>
        <taxon>Micromonosporales</taxon>
        <taxon>Micromonosporaceae</taxon>
        <taxon>Planosporangium</taxon>
    </lineage>
</organism>
<keyword evidence="7" id="KW-1185">Reference proteome</keyword>
<name>A0A8J3LM61_9ACTN</name>
<feature type="signal peptide" evidence="4">
    <location>
        <begin position="1"/>
        <end position="39"/>
    </location>
</feature>
<reference evidence="6" key="1">
    <citation type="submission" date="2021-01" db="EMBL/GenBank/DDBJ databases">
        <title>Whole genome shotgun sequence of Planosporangium flavigriseum NBRC 105377.</title>
        <authorList>
            <person name="Komaki H."/>
            <person name="Tamura T."/>
        </authorList>
    </citation>
    <scope>NUCLEOTIDE SEQUENCE</scope>
    <source>
        <strain evidence="6">NBRC 105377</strain>
    </source>
</reference>
<evidence type="ECO:0000259" key="5">
    <source>
        <dbReference type="PROSITE" id="PS50853"/>
    </source>
</evidence>
<evidence type="ECO:0000313" key="6">
    <source>
        <dbReference type="EMBL" id="GIG73874.1"/>
    </source>
</evidence>
<dbReference type="SUPFAM" id="SSF49265">
    <property type="entry name" value="Fibronectin type III"/>
    <property type="match status" value="1"/>
</dbReference>
<comment type="caution">
    <text evidence="6">The sequence shown here is derived from an EMBL/GenBank/DDBJ whole genome shotgun (WGS) entry which is preliminary data.</text>
</comment>
<dbReference type="AlphaFoldDB" id="A0A8J3LM61"/>
<evidence type="ECO:0000256" key="1">
    <source>
        <dbReference type="ARBA" id="ARBA00023295"/>
    </source>
</evidence>
<dbReference type="Proteomes" id="UP000653674">
    <property type="component" value="Unassembled WGS sequence"/>
</dbReference>
<evidence type="ECO:0000256" key="4">
    <source>
        <dbReference type="SAM" id="SignalP"/>
    </source>
</evidence>
<keyword evidence="1" id="KW-0326">Glycosidase</keyword>
<dbReference type="CDD" id="cd00063">
    <property type="entry name" value="FN3"/>
    <property type="match status" value="1"/>
</dbReference>
<protein>
    <recommendedName>
        <fullName evidence="5">Fibronectin type-III domain-containing protein</fullName>
    </recommendedName>
</protein>
<gene>
    <name evidence="6" type="ORF">Pfl04_22780</name>
</gene>
<feature type="transmembrane region" description="Helical" evidence="3">
    <location>
        <begin position="390"/>
        <end position="408"/>
    </location>
</feature>
<evidence type="ECO:0000256" key="2">
    <source>
        <dbReference type="ARBA" id="ARBA00023326"/>
    </source>
</evidence>
<keyword evidence="3" id="KW-0812">Transmembrane</keyword>
<feature type="chain" id="PRO_5035289952" description="Fibronectin type-III domain-containing protein" evidence="4">
    <location>
        <begin position="40"/>
        <end position="414"/>
    </location>
</feature>
<dbReference type="InterPro" id="IPR036116">
    <property type="entry name" value="FN3_sf"/>
</dbReference>
<dbReference type="InterPro" id="IPR013783">
    <property type="entry name" value="Ig-like_fold"/>
</dbReference>
<feature type="domain" description="Fibronectin type-III" evidence="5">
    <location>
        <begin position="176"/>
        <end position="282"/>
    </location>
</feature>
<accession>A0A8J3LM61</accession>
<dbReference type="PROSITE" id="PS50853">
    <property type="entry name" value="FN3"/>
    <property type="match status" value="1"/>
</dbReference>
<dbReference type="GO" id="GO:0000272">
    <property type="term" value="P:polysaccharide catabolic process"/>
    <property type="evidence" value="ECO:0007669"/>
    <property type="project" value="UniProtKB-KW"/>
</dbReference>
<sequence>MTNIAPSRRGSRRRYAWAGLSTAVAAVAAVGLAAPAAVASPQVSPAVNPPPVPVAPVFPPVFPFLPTVGKTTTLQVSQPTATQRQVNITWTQAGVSWGFGPRAWEVSITPPAGATLTATTCADPIAEADIAPTAASSANNTCSFTGSADGTYSVTVTALGSPESAPATIDVAQVAVPGKPQQVKVLPGPNELVVSWQPPADPGSGIAGYHAEAVMENAQSTSGGCDTTTELTCTIKDLVAGNSYRVYVSAISNKNADFSSDLAGSDLAKVLAPVTSAPTPPASVPASAGKLTAPSTSVTANQSVTLSGTGYAAHVPVQVVVYSTPQVLKTVTTDGTGAFSTSVTLPAGLSGSHTLVAGGVGPDGAYRYLTLGVTASAGGLPVTGAALPKLIGIALLVLAFGVVLVRLTRRRRFV</sequence>
<keyword evidence="2" id="KW-0119">Carbohydrate metabolism</keyword>
<dbReference type="EMBL" id="BONU01000012">
    <property type="protein sequence ID" value="GIG73874.1"/>
    <property type="molecule type" value="Genomic_DNA"/>
</dbReference>
<keyword evidence="2" id="KW-0624">Polysaccharide degradation</keyword>
<dbReference type="PROSITE" id="PS51318">
    <property type="entry name" value="TAT"/>
    <property type="match status" value="1"/>
</dbReference>
<dbReference type="Gene3D" id="2.60.40.10">
    <property type="entry name" value="Immunoglobulins"/>
    <property type="match status" value="1"/>
</dbReference>
<dbReference type="InterPro" id="IPR006311">
    <property type="entry name" value="TAT_signal"/>
</dbReference>